<evidence type="ECO:0000313" key="2">
    <source>
        <dbReference type="EMBL" id="GBM71050.1"/>
    </source>
</evidence>
<evidence type="ECO:0000256" key="1">
    <source>
        <dbReference type="SAM" id="MobiDB-lite"/>
    </source>
</evidence>
<reference evidence="2 3" key="1">
    <citation type="journal article" date="2019" name="Sci. Rep.">
        <title>Orb-weaving spider Araneus ventricosus genome elucidates the spidroin gene catalogue.</title>
        <authorList>
            <person name="Kono N."/>
            <person name="Nakamura H."/>
            <person name="Ohtoshi R."/>
            <person name="Moran D.A.P."/>
            <person name="Shinohara A."/>
            <person name="Yoshida Y."/>
            <person name="Fujiwara M."/>
            <person name="Mori M."/>
            <person name="Tomita M."/>
            <person name="Arakawa K."/>
        </authorList>
    </citation>
    <scope>NUCLEOTIDE SEQUENCE [LARGE SCALE GENOMIC DNA]</scope>
</reference>
<keyword evidence="3" id="KW-1185">Reference proteome</keyword>
<protein>
    <submittedName>
        <fullName evidence="2">Uncharacterized protein</fullName>
    </submittedName>
</protein>
<comment type="caution">
    <text evidence="2">The sequence shown here is derived from an EMBL/GenBank/DDBJ whole genome shotgun (WGS) entry which is preliminary data.</text>
</comment>
<dbReference type="AlphaFoldDB" id="A0A4Y2I0G5"/>
<sequence length="84" mass="9169">MKYNHIPDISGINPVTPKSHFGEGISSGPSSGPSPRHEGLKFQALTREYGGFVARVYNRHASQATNQAYEEDVNSKVTQVHVMG</sequence>
<proteinExistence type="predicted"/>
<dbReference type="EMBL" id="BGPR01104836">
    <property type="protein sequence ID" value="GBM71050.1"/>
    <property type="molecule type" value="Genomic_DNA"/>
</dbReference>
<gene>
    <name evidence="2" type="ORF">AVEN_224415_1</name>
</gene>
<name>A0A4Y2I0G5_ARAVE</name>
<organism evidence="2 3">
    <name type="scientific">Araneus ventricosus</name>
    <name type="common">Orbweaver spider</name>
    <name type="synonym">Epeira ventricosa</name>
    <dbReference type="NCBI Taxonomy" id="182803"/>
    <lineage>
        <taxon>Eukaryota</taxon>
        <taxon>Metazoa</taxon>
        <taxon>Ecdysozoa</taxon>
        <taxon>Arthropoda</taxon>
        <taxon>Chelicerata</taxon>
        <taxon>Arachnida</taxon>
        <taxon>Araneae</taxon>
        <taxon>Araneomorphae</taxon>
        <taxon>Entelegynae</taxon>
        <taxon>Araneoidea</taxon>
        <taxon>Araneidae</taxon>
        <taxon>Araneus</taxon>
    </lineage>
</organism>
<evidence type="ECO:0000313" key="3">
    <source>
        <dbReference type="Proteomes" id="UP000499080"/>
    </source>
</evidence>
<feature type="compositionally biased region" description="Low complexity" evidence="1">
    <location>
        <begin position="24"/>
        <end position="34"/>
    </location>
</feature>
<accession>A0A4Y2I0G5</accession>
<dbReference type="Proteomes" id="UP000499080">
    <property type="component" value="Unassembled WGS sequence"/>
</dbReference>
<feature type="region of interest" description="Disordered" evidence="1">
    <location>
        <begin position="1"/>
        <end position="38"/>
    </location>
</feature>